<dbReference type="InterPro" id="IPR052453">
    <property type="entry name" value="CONSTANS-like_ZF"/>
</dbReference>
<sequence length="264" mass="31000">MFPGKKLQVQWVKTSRACDNCIRKRARWYCPADDAFLCRTVIAVSPSGEPLARRHERSSLGFIISLASVSVPSWHRGFTRKARTPRQGRKASKFAGDEKEVIILKNPIHLPEILPMRIRRWRMKRSNFCTVCPYSISWPSRSSATRNNHEMMRITRLQQQMQIQNLNLINLRRQRCRMMSPMLRVYWGKVLMTSHLIWRIRLLGVCNNEEENSMECSMVSHEKAKIEDEGEVDHTHHDIDINGDTFEFKFNYDSPTIILPEKMK</sequence>
<dbReference type="PANTHER" id="PTHR31874:SF58">
    <property type="entry name" value="ZINC FINGER PROTEIN CONSTANS-LIKE 16-LIKE"/>
    <property type="match status" value="1"/>
</dbReference>
<evidence type="ECO:0000313" key="1">
    <source>
        <dbReference type="EMBL" id="MCD9643924.1"/>
    </source>
</evidence>
<gene>
    <name evidence="1" type="ORF">HAX54_031809</name>
</gene>
<comment type="caution">
    <text evidence="1">The sequence shown here is derived from an EMBL/GenBank/DDBJ whole genome shotgun (WGS) entry which is preliminary data.</text>
</comment>
<organism evidence="1 2">
    <name type="scientific">Datura stramonium</name>
    <name type="common">Jimsonweed</name>
    <name type="synonym">Common thornapple</name>
    <dbReference type="NCBI Taxonomy" id="4076"/>
    <lineage>
        <taxon>Eukaryota</taxon>
        <taxon>Viridiplantae</taxon>
        <taxon>Streptophyta</taxon>
        <taxon>Embryophyta</taxon>
        <taxon>Tracheophyta</taxon>
        <taxon>Spermatophyta</taxon>
        <taxon>Magnoliopsida</taxon>
        <taxon>eudicotyledons</taxon>
        <taxon>Gunneridae</taxon>
        <taxon>Pentapetalae</taxon>
        <taxon>asterids</taxon>
        <taxon>lamiids</taxon>
        <taxon>Solanales</taxon>
        <taxon>Solanaceae</taxon>
        <taxon>Solanoideae</taxon>
        <taxon>Datureae</taxon>
        <taxon>Datura</taxon>
    </lineage>
</organism>
<name>A0ABS8VB15_DATST</name>
<protein>
    <submittedName>
        <fullName evidence="1">Uncharacterized protein</fullName>
    </submittedName>
</protein>
<evidence type="ECO:0000313" key="2">
    <source>
        <dbReference type="Proteomes" id="UP000823775"/>
    </source>
</evidence>
<accession>A0ABS8VB15</accession>
<reference evidence="1 2" key="1">
    <citation type="journal article" date="2021" name="BMC Genomics">
        <title>Datura genome reveals duplications of psychoactive alkaloid biosynthetic genes and high mutation rate following tissue culture.</title>
        <authorList>
            <person name="Rajewski A."/>
            <person name="Carter-House D."/>
            <person name="Stajich J."/>
            <person name="Litt A."/>
        </authorList>
    </citation>
    <scope>NUCLEOTIDE SEQUENCE [LARGE SCALE GENOMIC DNA]</scope>
    <source>
        <strain evidence="1">AR-01</strain>
    </source>
</reference>
<keyword evidence="2" id="KW-1185">Reference proteome</keyword>
<proteinExistence type="predicted"/>
<dbReference type="EMBL" id="JACEIK010004029">
    <property type="protein sequence ID" value="MCD9643924.1"/>
    <property type="molecule type" value="Genomic_DNA"/>
</dbReference>
<dbReference type="Proteomes" id="UP000823775">
    <property type="component" value="Unassembled WGS sequence"/>
</dbReference>
<dbReference type="PANTHER" id="PTHR31874">
    <property type="entry name" value="CCT MOTIF FAMILY PROTEIN, EXPRESSED"/>
    <property type="match status" value="1"/>
</dbReference>